<evidence type="ECO:0000313" key="2">
    <source>
        <dbReference type="Proteomes" id="UP000198597"/>
    </source>
</evidence>
<accession>A0A1H0VM31</accession>
<name>A0A1H0VM31_9CLOT</name>
<evidence type="ECO:0000313" key="1">
    <source>
        <dbReference type="EMBL" id="SDP79341.1"/>
    </source>
</evidence>
<reference evidence="1 2" key="1">
    <citation type="submission" date="2016-10" db="EMBL/GenBank/DDBJ databases">
        <authorList>
            <person name="de Groot N.N."/>
        </authorList>
    </citation>
    <scope>NUCLEOTIDE SEQUENCE [LARGE SCALE GENOMIC DNA]</scope>
    <source>
        <strain evidence="1 2">DSM 12272</strain>
    </source>
</reference>
<dbReference type="EMBL" id="FNJM01000017">
    <property type="protein sequence ID" value="SDP79341.1"/>
    <property type="molecule type" value="Genomic_DNA"/>
</dbReference>
<gene>
    <name evidence="1" type="ORF">SAMN04488529_11771</name>
</gene>
<evidence type="ECO:0008006" key="3">
    <source>
        <dbReference type="Google" id="ProtNLM"/>
    </source>
</evidence>
<sequence length="344" mass="39648">MDNTTVFNLLNPYIKAITDDEVSSASMYAFKTTPLKSNLNQHLNLDYEFFDTNMPHEKVKSTIKTILEIFENKFLNDNTTTFEKYSIHNAKKIIDFINLDYLNFNDPLLLNATATIADVDNYKIQYFLHRLDTNCQVAYGNSSYSKFKHSLLQLTTSDDKTITIINKVAPIYKPKGFLFLMNTDLDSEASTFDLIEKDLFRLPLYPHIIIVDNICFLIEANVESIFGFEKYNKQLRDDCLNDIKSKLTITPSSLDLIKSFSRKGRNFNIFATLNSERFDNIVTKDVSTKNLLSNKLSLSYDQHDNLDITSLDDAKKLILYLCDSLLQDLDDSTLYESKNNKPLI</sequence>
<dbReference type="AlphaFoldDB" id="A0A1H0VM31"/>
<dbReference type="RefSeq" id="WP_089972893.1">
    <property type="nucleotide sequence ID" value="NZ_FNJM01000017.1"/>
</dbReference>
<proteinExistence type="predicted"/>
<dbReference type="Proteomes" id="UP000198597">
    <property type="component" value="Unassembled WGS sequence"/>
</dbReference>
<keyword evidence="2" id="KW-1185">Reference proteome</keyword>
<organism evidence="1 2">
    <name type="scientific">Clostridium gasigenes</name>
    <dbReference type="NCBI Taxonomy" id="94869"/>
    <lineage>
        <taxon>Bacteria</taxon>
        <taxon>Bacillati</taxon>
        <taxon>Bacillota</taxon>
        <taxon>Clostridia</taxon>
        <taxon>Eubacteriales</taxon>
        <taxon>Clostridiaceae</taxon>
        <taxon>Clostridium</taxon>
    </lineage>
</organism>
<protein>
    <recommendedName>
        <fullName evidence="3">DUF4868 domain-containing protein</fullName>
    </recommendedName>
</protein>